<keyword evidence="3" id="KW-1185">Reference proteome</keyword>
<feature type="region of interest" description="Disordered" evidence="1">
    <location>
        <begin position="1"/>
        <end position="25"/>
    </location>
</feature>
<dbReference type="RefSeq" id="WP_138783488.1">
    <property type="nucleotide sequence ID" value="NZ_JBHEEQ010000008.1"/>
</dbReference>
<evidence type="ECO:0000256" key="1">
    <source>
        <dbReference type="SAM" id="MobiDB-lite"/>
    </source>
</evidence>
<gene>
    <name evidence="2" type="ORF">HED55_15030</name>
</gene>
<name>A0ABX1DR37_9HYPH</name>
<sequence>MTEQQRNHLISKLRDTAQRASITEESARRQLIDEGIYTQDGSLRPEFGGKGFETERTISFL</sequence>
<accession>A0ABX1DR37</accession>
<reference evidence="2 3" key="1">
    <citation type="submission" date="2020-03" db="EMBL/GenBank/DDBJ databases">
        <title>Whole genome sequencing of clinical and environmental type strains of Ochrobactrum.</title>
        <authorList>
            <person name="Dharne M."/>
        </authorList>
    </citation>
    <scope>NUCLEOTIDE SEQUENCE [LARGE SCALE GENOMIC DNA]</scope>
    <source>
        <strain evidence="2 3">CIP 109452</strain>
    </source>
</reference>
<organism evidence="2 3">
    <name type="scientific">Brucella haematophila</name>
    <dbReference type="NCBI Taxonomy" id="419474"/>
    <lineage>
        <taxon>Bacteria</taxon>
        <taxon>Pseudomonadati</taxon>
        <taxon>Pseudomonadota</taxon>
        <taxon>Alphaproteobacteria</taxon>
        <taxon>Hyphomicrobiales</taxon>
        <taxon>Brucellaceae</taxon>
        <taxon>Brucella/Ochrobactrum group</taxon>
        <taxon>Brucella</taxon>
    </lineage>
</organism>
<protein>
    <submittedName>
        <fullName evidence="2">Uncharacterized protein</fullName>
    </submittedName>
</protein>
<evidence type="ECO:0000313" key="2">
    <source>
        <dbReference type="EMBL" id="NKC04083.1"/>
    </source>
</evidence>
<comment type="caution">
    <text evidence="2">The sequence shown here is derived from an EMBL/GenBank/DDBJ whole genome shotgun (WGS) entry which is preliminary data.</text>
</comment>
<dbReference type="Proteomes" id="UP000704467">
    <property type="component" value="Unassembled WGS sequence"/>
</dbReference>
<dbReference type="EMBL" id="JAAVLN010000002">
    <property type="protein sequence ID" value="NKC04083.1"/>
    <property type="molecule type" value="Genomic_DNA"/>
</dbReference>
<proteinExistence type="predicted"/>
<evidence type="ECO:0000313" key="3">
    <source>
        <dbReference type="Proteomes" id="UP000704467"/>
    </source>
</evidence>